<feature type="domain" description="C2H2-type" evidence="3">
    <location>
        <begin position="17"/>
        <end position="45"/>
    </location>
</feature>
<dbReference type="Gene3D" id="3.30.160.60">
    <property type="entry name" value="Classic Zinc Finger"/>
    <property type="match status" value="2"/>
</dbReference>
<sequence>MTSLLYSNFLDITMQRFRCAVCDKSYLRKRHLQRHMRDECIGIPPRFHCDHCESKFRRKYHLVRHMLSKHGIQMEPGPMKPGGGGSGGSGANGSGSGTEGGGDLKPTKRESDNTSDANDLATMAAVAVAAAAKGKGGKGGLVGNGTTDDSIDEKFSVNTLMVKQEVLEPVSSSQSMMYQNFKNLFFDYALKNVPAQMQ</sequence>
<dbReference type="GO" id="GO:0008270">
    <property type="term" value="F:zinc ion binding"/>
    <property type="evidence" value="ECO:0007669"/>
    <property type="project" value="UniProtKB-KW"/>
</dbReference>
<keyword evidence="1" id="KW-0479">Metal-binding</keyword>
<evidence type="ECO:0000259" key="3">
    <source>
        <dbReference type="PROSITE" id="PS50157"/>
    </source>
</evidence>
<dbReference type="Pfam" id="PF00096">
    <property type="entry name" value="zf-C2H2"/>
    <property type="match status" value="1"/>
</dbReference>
<name>A0A182M9G8_9DIPT</name>
<dbReference type="PROSITE" id="PS00028">
    <property type="entry name" value="ZINC_FINGER_C2H2_1"/>
    <property type="match status" value="1"/>
</dbReference>
<proteinExistence type="predicted"/>
<keyword evidence="5" id="KW-1185">Reference proteome</keyword>
<dbReference type="SUPFAM" id="SSF57667">
    <property type="entry name" value="beta-beta-alpha zinc fingers"/>
    <property type="match status" value="1"/>
</dbReference>
<organism evidence="4 5">
    <name type="scientific">Anopheles culicifacies</name>
    <dbReference type="NCBI Taxonomy" id="139723"/>
    <lineage>
        <taxon>Eukaryota</taxon>
        <taxon>Metazoa</taxon>
        <taxon>Ecdysozoa</taxon>
        <taxon>Arthropoda</taxon>
        <taxon>Hexapoda</taxon>
        <taxon>Insecta</taxon>
        <taxon>Pterygota</taxon>
        <taxon>Neoptera</taxon>
        <taxon>Endopterygota</taxon>
        <taxon>Diptera</taxon>
        <taxon>Nematocera</taxon>
        <taxon>Culicoidea</taxon>
        <taxon>Culicidae</taxon>
        <taxon>Anophelinae</taxon>
        <taxon>Anopheles</taxon>
        <taxon>culicifacies species complex</taxon>
    </lineage>
</organism>
<feature type="compositionally biased region" description="Gly residues" evidence="2">
    <location>
        <begin position="80"/>
        <end position="103"/>
    </location>
</feature>
<dbReference type="STRING" id="139723.A0A182M9G8"/>
<evidence type="ECO:0000256" key="2">
    <source>
        <dbReference type="SAM" id="MobiDB-lite"/>
    </source>
</evidence>
<dbReference type="PROSITE" id="PS50157">
    <property type="entry name" value="ZINC_FINGER_C2H2_2"/>
    <property type="match status" value="2"/>
</dbReference>
<feature type="region of interest" description="Disordered" evidence="2">
    <location>
        <begin position="71"/>
        <end position="117"/>
    </location>
</feature>
<dbReference type="VEuPathDB" id="VectorBase:ACUA012769"/>
<protein>
    <recommendedName>
        <fullName evidence="3">C2H2-type domain-containing protein</fullName>
    </recommendedName>
</protein>
<dbReference type="InterPro" id="IPR013087">
    <property type="entry name" value="Znf_C2H2_type"/>
</dbReference>
<evidence type="ECO:0000313" key="4">
    <source>
        <dbReference type="EnsemblMetazoa" id="ACUA012769-PA"/>
    </source>
</evidence>
<reference evidence="4" key="2">
    <citation type="submission" date="2020-05" db="UniProtKB">
        <authorList>
            <consortium name="EnsemblMetazoa"/>
        </authorList>
    </citation>
    <scope>IDENTIFICATION</scope>
    <source>
        <strain evidence="4">A-37</strain>
    </source>
</reference>
<evidence type="ECO:0000256" key="1">
    <source>
        <dbReference type="PROSITE-ProRule" id="PRU00042"/>
    </source>
</evidence>
<keyword evidence="1" id="KW-0862">Zinc</keyword>
<dbReference type="Proteomes" id="UP000075883">
    <property type="component" value="Unassembled WGS sequence"/>
</dbReference>
<reference evidence="5" key="1">
    <citation type="submission" date="2013-09" db="EMBL/GenBank/DDBJ databases">
        <title>The Genome Sequence of Anopheles culicifacies species A.</title>
        <authorList>
            <consortium name="The Broad Institute Genomics Platform"/>
            <person name="Neafsey D.E."/>
            <person name="Besansky N."/>
            <person name="Howell P."/>
            <person name="Walton C."/>
            <person name="Young S.K."/>
            <person name="Zeng Q."/>
            <person name="Gargeya S."/>
            <person name="Fitzgerald M."/>
            <person name="Haas B."/>
            <person name="Abouelleil A."/>
            <person name="Allen A.W."/>
            <person name="Alvarado L."/>
            <person name="Arachchi H.M."/>
            <person name="Berlin A.M."/>
            <person name="Chapman S.B."/>
            <person name="Gainer-Dewar J."/>
            <person name="Goldberg J."/>
            <person name="Griggs A."/>
            <person name="Gujja S."/>
            <person name="Hansen M."/>
            <person name="Howarth C."/>
            <person name="Imamovic A."/>
            <person name="Ireland A."/>
            <person name="Larimer J."/>
            <person name="McCowan C."/>
            <person name="Murphy C."/>
            <person name="Pearson M."/>
            <person name="Poon T.W."/>
            <person name="Priest M."/>
            <person name="Roberts A."/>
            <person name="Saif S."/>
            <person name="Shea T."/>
            <person name="Sisk P."/>
            <person name="Sykes S."/>
            <person name="Wortman J."/>
            <person name="Nusbaum C."/>
            <person name="Birren B."/>
        </authorList>
    </citation>
    <scope>NUCLEOTIDE SEQUENCE [LARGE SCALE GENOMIC DNA]</scope>
    <source>
        <strain evidence="5">A-37</strain>
    </source>
</reference>
<dbReference type="InterPro" id="IPR036236">
    <property type="entry name" value="Znf_C2H2_sf"/>
</dbReference>
<dbReference type="EMBL" id="AXCM01003323">
    <property type="status" value="NOT_ANNOTATED_CDS"/>
    <property type="molecule type" value="Genomic_DNA"/>
</dbReference>
<evidence type="ECO:0000313" key="5">
    <source>
        <dbReference type="Proteomes" id="UP000075883"/>
    </source>
</evidence>
<keyword evidence="1" id="KW-0863">Zinc-finger</keyword>
<dbReference type="EnsemblMetazoa" id="ACUA012769-RA">
    <property type="protein sequence ID" value="ACUA012769-PA"/>
    <property type="gene ID" value="ACUA012769"/>
</dbReference>
<accession>A0A182M9G8</accession>
<dbReference type="SMART" id="SM00355">
    <property type="entry name" value="ZnF_C2H2"/>
    <property type="match status" value="2"/>
</dbReference>
<feature type="domain" description="C2H2-type" evidence="3">
    <location>
        <begin position="47"/>
        <end position="75"/>
    </location>
</feature>
<dbReference type="AlphaFoldDB" id="A0A182M9G8"/>